<keyword evidence="1" id="KW-0479">Metal-binding</keyword>
<dbReference type="PROSITE" id="PS51409">
    <property type="entry name" value="ARGINASE_2"/>
    <property type="match status" value="1"/>
</dbReference>
<keyword evidence="5" id="KW-1185">Reference proteome</keyword>
<evidence type="ECO:0000256" key="1">
    <source>
        <dbReference type="PIRSR" id="PIRSR036979-1"/>
    </source>
</evidence>
<name>A0A9W9P7F3_9EURO</name>
<feature type="binding site" evidence="1">
    <location>
        <position position="212"/>
    </location>
    <ligand>
        <name>Mn(2+)</name>
        <dbReference type="ChEBI" id="CHEBI:29035"/>
        <label>1</label>
    </ligand>
</feature>
<dbReference type="InterPro" id="IPR023696">
    <property type="entry name" value="Ureohydrolase_dom_sf"/>
</dbReference>
<feature type="binding site" evidence="1">
    <location>
        <position position="307"/>
    </location>
    <ligand>
        <name>Mn(2+)</name>
        <dbReference type="ChEBI" id="CHEBI:29035"/>
        <label>1</label>
    </ligand>
</feature>
<dbReference type="InterPro" id="IPR006035">
    <property type="entry name" value="Ureohydrolase"/>
</dbReference>
<comment type="cofactor">
    <cofactor evidence="1">
        <name>Mn(2+)</name>
        <dbReference type="ChEBI" id="CHEBI:29035"/>
    </cofactor>
    <text evidence="1">Binds 2 manganese ions per subunit.</text>
</comment>
<comment type="caution">
    <text evidence="4">The sequence shown here is derived from an EMBL/GenBank/DDBJ whole genome shotgun (WGS) entry which is preliminary data.</text>
</comment>
<feature type="signal peptide" evidence="3">
    <location>
        <begin position="1"/>
        <end position="17"/>
    </location>
</feature>
<dbReference type="GeneID" id="83200563"/>
<dbReference type="Pfam" id="PF00491">
    <property type="entry name" value="Arginase"/>
    <property type="match status" value="1"/>
</dbReference>
<dbReference type="CDD" id="cd11592">
    <property type="entry name" value="Agmatinase_PAH"/>
    <property type="match status" value="1"/>
</dbReference>
<gene>
    <name evidence="4" type="ORF">N7468_003963</name>
</gene>
<feature type="chain" id="PRO_5040976852" evidence="3">
    <location>
        <begin position="18"/>
        <end position="371"/>
    </location>
</feature>
<evidence type="ECO:0000313" key="5">
    <source>
        <dbReference type="Proteomes" id="UP001150941"/>
    </source>
</evidence>
<dbReference type="GO" id="GO:0046872">
    <property type="term" value="F:metal ion binding"/>
    <property type="evidence" value="ECO:0007669"/>
    <property type="project" value="UniProtKB-KW"/>
</dbReference>
<feature type="binding site" evidence="1">
    <location>
        <position position="210"/>
    </location>
    <ligand>
        <name>Mn(2+)</name>
        <dbReference type="ChEBI" id="CHEBI:29035"/>
        <label>1</label>
    </ligand>
</feature>
<protein>
    <submittedName>
        <fullName evidence="4">Agmatinase 1</fullName>
    </submittedName>
</protein>
<dbReference type="OrthoDB" id="288726at2759"/>
<feature type="binding site" evidence="1">
    <location>
        <position position="208"/>
    </location>
    <ligand>
        <name>Mn(2+)</name>
        <dbReference type="ChEBI" id="CHEBI:29035"/>
        <label>1</label>
    </ligand>
</feature>
<reference evidence="4" key="1">
    <citation type="submission" date="2022-11" db="EMBL/GenBank/DDBJ databases">
        <authorList>
            <person name="Petersen C."/>
        </authorList>
    </citation>
    <scope>NUCLEOTIDE SEQUENCE</scope>
    <source>
        <strain evidence="4">IBT 19713</strain>
    </source>
</reference>
<dbReference type="EMBL" id="JAPQKS010000003">
    <property type="protein sequence ID" value="KAJ5239344.1"/>
    <property type="molecule type" value="Genomic_DNA"/>
</dbReference>
<dbReference type="PANTHER" id="PTHR11358">
    <property type="entry name" value="ARGINASE/AGMATINASE"/>
    <property type="match status" value="1"/>
</dbReference>
<dbReference type="GO" id="GO:0008783">
    <property type="term" value="F:agmatinase activity"/>
    <property type="evidence" value="ECO:0007669"/>
    <property type="project" value="TreeGrafter"/>
</dbReference>
<organism evidence="4 5">
    <name type="scientific">Penicillium chermesinum</name>
    <dbReference type="NCBI Taxonomy" id="63820"/>
    <lineage>
        <taxon>Eukaryota</taxon>
        <taxon>Fungi</taxon>
        <taxon>Dikarya</taxon>
        <taxon>Ascomycota</taxon>
        <taxon>Pezizomycotina</taxon>
        <taxon>Eurotiomycetes</taxon>
        <taxon>Eurotiomycetidae</taxon>
        <taxon>Eurotiales</taxon>
        <taxon>Aspergillaceae</taxon>
        <taxon>Penicillium</taxon>
    </lineage>
</organism>
<proteinExistence type="inferred from homology"/>
<dbReference type="Gene3D" id="3.40.800.10">
    <property type="entry name" value="Ureohydrolase domain"/>
    <property type="match status" value="1"/>
</dbReference>
<evidence type="ECO:0000256" key="3">
    <source>
        <dbReference type="SAM" id="SignalP"/>
    </source>
</evidence>
<feature type="binding site" evidence="1">
    <location>
        <position position="309"/>
    </location>
    <ligand>
        <name>Mn(2+)</name>
        <dbReference type="ChEBI" id="CHEBI:29035"/>
        <label>1</label>
    </ligand>
</feature>
<evidence type="ECO:0000313" key="4">
    <source>
        <dbReference type="EMBL" id="KAJ5239344.1"/>
    </source>
</evidence>
<dbReference type="SUPFAM" id="SSF52768">
    <property type="entry name" value="Arginase/deacetylase"/>
    <property type="match status" value="1"/>
</dbReference>
<comment type="similarity">
    <text evidence="2">Belongs to the arginase family.</text>
</comment>
<dbReference type="GO" id="GO:0033389">
    <property type="term" value="P:putrescine biosynthetic process from arginine, via agmatine"/>
    <property type="evidence" value="ECO:0007669"/>
    <property type="project" value="TreeGrafter"/>
</dbReference>
<feature type="binding site" evidence="1">
    <location>
        <position position="185"/>
    </location>
    <ligand>
        <name>Mn(2+)</name>
        <dbReference type="ChEBI" id="CHEBI:29035"/>
        <label>1</label>
    </ligand>
</feature>
<keyword evidence="1" id="KW-0464">Manganese</keyword>
<accession>A0A9W9P7F3</accession>
<sequence>MIKAAIVSLSILGITIAHESHAQSRISSGPHQGLWYNTLPGDGGTQADSVFSGISTFGRLPYHPCLSSDDEEYDIAFLGAPFDTGTSYRPGARFGPSGIRQGSRRLNLYGGYNVPLQANPFTSEMKILDCGDIPVTSYDNEWAIQQIEEGHNSVLMRKPFTDADKAGLSRAGKTLPRVITLGGDHTITLPLLRSINRAYGPVTVIHFDSHLDSWKPKVFGGSPSKVASINHGTYFYHAAMEGLLKNDTNIHAGIRTTLSGPSDYENDGYCGFEIVEAREIDTIGIEGIIRKIRERVGTENPVYLSIDIDTLDPACLDGLNFIGADIVEVAPAYDTNAEHTTMAAADVLYEVLTIMVKGGPLSIGGKRSNEL</sequence>
<dbReference type="PANTHER" id="PTHR11358:SF30">
    <property type="entry name" value="AGMATINASE 1-RELATED"/>
    <property type="match status" value="1"/>
</dbReference>
<dbReference type="PIRSF" id="PIRSF036979">
    <property type="entry name" value="Arginase"/>
    <property type="match status" value="1"/>
</dbReference>
<keyword evidence="3" id="KW-0732">Signal</keyword>
<dbReference type="RefSeq" id="XP_058332263.1">
    <property type="nucleotide sequence ID" value="XM_058473260.1"/>
</dbReference>
<dbReference type="AlphaFoldDB" id="A0A9W9P7F3"/>
<evidence type="ECO:0000256" key="2">
    <source>
        <dbReference type="PROSITE-ProRule" id="PRU00742"/>
    </source>
</evidence>
<dbReference type="Proteomes" id="UP001150941">
    <property type="component" value="Unassembled WGS sequence"/>
</dbReference>
<reference evidence="4" key="2">
    <citation type="journal article" date="2023" name="IMA Fungus">
        <title>Comparative genomic study of the Penicillium genus elucidates a diverse pangenome and 15 lateral gene transfer events.</title>
        <authorList>
            <person name="Petersen C."/>
            <person name="Sorensen T."/>
            <person name="Nielsen M.R."/>
            <person name="Sondergaard T.E."/>
            <person name="Sorensen J.L."/>
            <person name="Fitzpatrick D.A."/>
            <person name="Frisvad J.C."/>
            <person name="Nielsen K.L."/>
        </authorList>
    </citation>
    <scope>NUCLEOTIDE SEQUENCE</scope>
    <source>
        <strain evidence="4">IBT 19713</strain>
    </source>
</reference>